<protein>
    <submittedName>
        <fullName evidence="3">ABC transporter substrate-binding protein</fullName>
    </submittedName>
</protein>
<feature type="chain" id="PRO_5041900191" evidence="1">
    <location>
        <begin position="22"/>
        <end position="525"/>
    </location>
</feature>
<dbReference type="AlphaFoldDB" id="A0AAF0YWB7"/>
<dbReference type="InterPro" id="IPR039424">
    <property type="entry name" value="SBP_5"/>
</dbReference>
<dbReference type="GO" id="GO:0043190">
    <property type="term" value="C:ATP-binding cassette (ABC) transporter complex"/>
    <property type="evidence" value="ECO:0007669"/>
    <property type="project" value="InterPro"/>
</dbReference>
<dbReference type="InterPro" id="IPR000914">
    <property type="entry name" value="SBP_5_dom"/>
</dbReference>
<accession>A0AAF0YWB7</accession>
<dbReference type="Pfam" id="PF00496">
    <property type="entry name" value="SBP_bac_5"/>
    <property type="match status" value="1"/>
</dbReference>
<sequence length="525" mass="56963">MKNLKKGVVAIVASLALTLTACGGSSETSSSSAAGGETTASQGGEINLGVAYETTNYDPSSTSSALAMGTNWHVVEGLYELNMSDYTTRNALAKDAPVKVSDTEYEVTLRDGAKFSDGTDVTSADVVESFNRATAKGNIYESFLSFIDSVEAKDDTTVTITLKAPFSMVEKRLATVKIVPAASTKDEMTSMPIGSGPWKYESITDSKITAVPNEYYNGDEKYAAKADKMVWDVIKDDTARTTAAQSGTIDIMEAVPADNASMLEAAGMEVKEVDGFNLPFFLFNTAKAPFDNAKVRQAFLYAVNTDMLIQNNMSGKAKEATSFLPESHPNYHKAATQFSYDPEKAKSLLEEAGVKDLSVTLLTTDHPWISDLAPQIKSDLEAVGIKTSIQSEASASLYANNLDVENPTFDLALAPGDPSVFGNDPALLINWWYGDNVWTKQRTFWQKSDPAKFAELKALMDESTQLEGDAQQEKWNEAMDLISNEVPLYPLFHRTMITGYNADKLEGFEPIGTTGLWALGVSTKK</sequence>
<dbReference type="GO" id="GO:1904680">
    <property type="term" value="F:peptide transmembrane transporter activity"/>
    <property type="evidence" value="ECO:0007669"/>
    <property type="project" value="TreeGrafter"/>
</dbReference>
<dbReference type="PIRSF" id="PIRSF002741">
    <property type="entry name" value="MppA"/>
    <property type="match status" value="1"/>
</dbReference>
<gene>
    <name evidence="3" type="ORF">CYJ47_02785</name>
</gene>
<evidence type="ECO:0000313" key="4">
    <source>
        <dbReference type="Proteomes" id="UP000234560"/>
    </source>
</evidence>
<feature type="domain" description="Solute-binding protein family 5" evidence="2">
    <location>
        <begin position="90"/>
        <end position="436"/>
    </location>
</feature>
<evidence type="ECO:0000256" key="1">
    <source>
        <dbReference type="SAM" id="SignalP"/>
    </source>
</evidence>
<dbReference type="InterPro" id="IPR030678">
    <property type="entry name" value="Peptide/Ni-bd"/>
</dbReference>
<dbReference type="PANTHER" id="PTHR30290">
    <property type="entry name" value="PERIPLASMIC BINDING COMPONENT OF ABC TRANSPORTER"/>
    <property type="match status" value="1"/>
</dbReference>
<dbReference type="KEGG" id="cpyr:CYJ47_02785"/>
<evidence type="ECO:0000313" key="3">
    <source>
        <dbReference type="EMBL" id="WOT02716.1"/>
    </source>
</evidence>
<dbReference type="PROSITE" id="PS51257">
    <property type="entry name" value="PROKAR_LIPOPROTEIN"/>
    <property type="match status" value="1"/>
</dbReference>
<evidence type="ECO:0000259" key="2">
    <source>
        <dbReference type="Pfam" id="PF00496"/>
    </source>
</evidence>
<dbReference type="Proteomes" id="UP000234560">
    <property type="component" value="Chromosome"/>
</dbReference>
<feature type="signal peptide" evidence="1">
    <location>
        <begin position="1"/>
        <end position="21"/>
    </location>
</feature>
<keyword evidence="1" id="KW-0732">Signal</keyword>
<dbReference type="GO" id="GO:0042597">
    <property type="term" value="C:periplasmic space"/>
    <property type="evidence" value="ECO:0007669"/>
    <property type="project" value="UniProtKB-ARBA"/>
</dbReference>
<dbReference type="EMBL" id="CP136958">
    <property type="protein sequence ID" value="WOT02716.1"/>
    <property type="molecule type" value="Genomic_DNA"/>
</dbReference>
<name>A0AAF0YWB7_9CORY</name>
<organism evidence="3 4">
    <name type="scientific">Corynebacterium pyruviciproducens</name>
    <dbReference type="NCBI Taxonomy" id="598660"/>
    <lineage>
        <taxon>Bacteria</taxon>
        <taxon>Bacillati</taxon>
        <taxon>Actinomycetota</taxon>
        <taxon>Actinomycetes</taxon>
        <taxon>Mycobacteriales</taxon>
        <taxon>Corynebacteriaceae</taxon>
        <taxon>Corynebacterium</taxon>
    </lineage>
</organism>
<reference evidence="3" key="1">
    <citation type="submission" date="2017-12" db="EMBL/GenBank/DDBJ databases">
        <authorList>
            <person name="Thomas-White K."/>
            <person name="Wolfe A.J."/>
        </authorList>
    </citation>
    <scope>NUCLEOTIDE SEQUENCE</scope>
    <source>
        <strain evidence="3">UMB0763</strain>
    </source>
</reference>
<dbReference type="Gene3D" id="3.40.190.10">
    <property type="entry name" value="Periplasmic binding protein-like II"/>
    <property type="match status" value="1"/>
</dbReference>
<dbReference type="SUPFAM" id="SSF53850">
    <property type="entry name" value="Periplasmic binding protein-like II"/>
    <property type="match status" value="1"/>
</dbReference>
<dbReference type="RefSeq" id="WP_101679440.1">
    <property type="nucleotide sequence ID" value="NZ_CP136958.1"/>
</dbReference>
<proteinExistence type="predicted"/>
<reference evidence="3" key="2">
    <citation type="submission" date="2023-10" db="EMBL/GenBank/DDBJ databases">
        <authorList>
            <person name="Choi B."/>
        </authorList>
    </citation>
    <scope>NUCLEOTIDE SEQUENCE</scope>
    <source>
        <strain evidence="3">UMB0763</strain>
    </source>
</reference>
<dbReference type="Gene3D" id="3.10.105.10">
    <property type="entry name" value="Dipeptide-binding Protein, Domain 3"/>
    <property type="match status" value="1"/>
</dbReference>
<dbReference type="CDD" id="cd00995">
    <property type="entry name" value="PBP2_NikA_DppA_OppA_like"/>
    <property type="match status" value="1"/>
</dbReference>
<dbReference type="GO" id="GO:0015833">
    <property type="term" value="P:peptide transport"/>
    <property type="evidence" value="ECO:0007669"/>
    <property type="project" value="TreeGrafter"/>
</dbReference>